<proteinExistence type="predicted"/>
<feature type="compositionally biased region" description="Low complexity" evidence="1">
    <location>
        <begin position="110"/>
        <end position="130"/>
    </location>
</feature>
<sequence length="348" mass="37532">MSNVLSECTVWLNNVCLFPAVAQCSASFIRRCVRDLYRSEVVWCATAAGAAPERVRALLDYQVLLDTRSSNWTPVSCFVVVIEAYIGIVSCGAGRSLAVPGRPRRGRNMASPQASPRAGSPASAPRSPAPAHAVLATMTPVQPAHDYYPHKVEMDSDDGYPPEAHSYRHSPHELAAYAPDNKVQVQPDVYDQGMDSIDEKTPIDLIYEDDKQTVIYTTTPDQKRVEMISGQLEDGQLVGGGGQLVDGGVSVVVGAPGQGTVLVLADHVVDELGQVITIPRTYNLDSSAARVVCVDARARYERGGPARARSVTVARHARSGRAEWPVWAERRAHLELAARASAPAPITL</sequence>
<dbReference type="Proteomes" id="UP000053268">
    <property type="component" value="Unassembled WGS sequence"/>
</dbReference>
<protein>
    <submittedName>
        <fullName evidence="2">Uncharacterized protein</fullName>
    </submittedName>
</protein>
<keyword evidence="3" id="KW-1185">Reference proteome</keyword>
<evidence type="ECO:0000313" key="2">
    <source>
        <dbReference type="EMBL" id="KPI94853.1"/>
    </source>
</evidence>
<evidence type="ECO:0000313" key="3">
    <source>
        <dbReference type="Proteomes" id="UP000053268"/>
    </source>
</evidence>
<evidence type="ECO:0000256" key="1">
    <source>
        <dbReference type="SAM" id="MobiDB-lite"/>
    </source>
</evidence>
<dbReference type="AlphaFoldDB" id="A0A194PPF0"/>
<name>A0A194PPF0_PAPXU</name>
<organism evidence="2 3">
    <name type="scientific">Papilio xuthus</name>
    <name type="common">Asian swallowtail butterfly</name>
    <dbReference type="NCBI Taxonomy" id="66420"/>
    <lineage>
        <taxon>Eukaryota</taxon>
        <taxon>Metazoa</taxon>
        <taxon>Ecdysozoa</taxon>
        <taxon>Arthropoda</taxon>
        <taxon>Hexapoda</taxon>
        <taxon>Insecta</taxon>
        <taxon>Pterygota</taxon>
        <taxon>Neoptera</taxon>
        <taxon>Endopterygota</taxon>
        <taxon>Lepidoptera</taxon>
        <taxon>Glossata</taxon>
        <taxon>Ditrysia</taxon>
        <taxon>Papilionoidea</taxon>
        <taxon>Papilionidae</taxon>
        <taxon>Papilioninae</taxon>
        <taxon>Papilio</taxon>
    </lineage>
</organism>
<reference evidence="2 3" key="1">
    <citation type="journal article" date="2015" name="Nat. Commun.">
        <title>Outbred genome sequencing and CRISPR/Cas9 gene editing in butterflies.</title>
        <authorList>
            <person name="Li X."/>
            <person name="Fan D."/>
            <person name="Zhang W."/>
            <person name="Liu G."/>
            <person name="Zhang L."/>
            <person name="Zhao L."/>
            <person name="Fang X."/>
            <person name="Chen L."/>
            <person name="Dong Y."/>
            <person name="Chen Y."/>
            <person name="Ding Y."/>
            <person name="Zhao R."/>
            <person name="Feng M."/>
            <person name="Zhu Y."/>
            <person name="Feng Y."/>
            <person name="Jiang X."/>
            <person name="Zhu D."/>
            <person name="Xiang H."/>
            <person name="Feng X."/>
            <person name="Li S."/>
            <person name="Wang J."/>
            <person name="Zhang G."/>
            <person name="Kronforst M.R."/>
            <person name="Wang W."/>
        </authorList>
    </citation>
    <scope>NUCLEOTIDE SEQUENCE [LARGE SCALE GENOMIC DNA]</scope>
    <source>
        <strain evidence="2">Ya'a_city_454_Px</strain>
        <tissue evidence="2">Whole body</tissue>
    </source>
</reference>
<feature type="region of interest" description="Disordered" evidence="1">
    <location>
        <begin position="101"/>
        <end position="130"/>
    </location>
</feature>
<dbReference type="EMBL" id="KQ459597">
    <property type="protein sequence ID" value="KPI94853.1"/>
    <property type="molecule type" value="Genomic_DNA"/>
</dbReference>
<gene>
    <name evidence="2" type="ORF">RR46_11857</name>
</gene>
<accession>A0A194PPF0</accession>